<keyword evidence="2" id="KW-0503">Monooxygenase</keyword>
<name>A0ABR8GPD9_9CYAN</name>
<dbReference type="InterPro" id="IPR007138">
    <property type="entry name" value="ABM_dom"/>
</dbReference>
<dbReference type="EMBL" id="JACJTA010000013">
    <property type="protein sequence ID" value="MBD2604618.1"/>
    <property type="molecule type" value="Genomic_DNA"/>
</dbReference>
<evidence type="ECO:0000313" key="3">
    <source>
        <dbReference type="Proteomes" id="UP000660380"/>
    </source>
</evidence>
<reference evidence="2 3" key="1">
    <citation type="journal article" date="2020" name="ISME J.">
        <title>Comparative genomics reveals insights into cyanobacterial evolution and habitat adaptation.</title>
        <authorList>
            <person name="Chen M.Y."/>
            <person name="Teng W.K."/>
            <person name="Zhao L."/>
            <person name="Hu C.X."/>
            <person name="Zhou Y.K."/>
            <person name="Han B.P."/>
            <person name="Song L.R."/>
            <person name="Shu W.S."/>
        </authorList>
    </citation>
    <scope>NUCLEOTIDE SEQUENCE [LARGE SCALE GENOMIC DNA]</scope>
    <source>
        <strain evidence="2 3">FACHB-248</strain>
    </source>
</reference>
<dbReference type="SUPFAM" id="SSF54909">
    <property type="entry name" value="Dimeric alpha+beta barrel"/>
    <property type="match status" value="1"/>
</dbReference>
<sequence length="96" mass="10955">MTTSVVLINVFAVSSEMEEQFLKTWNQTCEYMRQASGFIDTTLHRSLDPNAKFQFINIAHWESAEAYHAALAQYEPGEKHLPIEANPALYSVEIAY</sequence>
<proteinExistence type="predicted"/>
<comment type="caution">
    <text evidence="2">The sequence shown here is derived from an EMBL/GenBank/DDBJ whole genome shotgun (WGS) entry which is preliminary data.</text>
</comment>
<dbReference type="Proteomes" id="UP000660380">
    <property type="component" value="Unassembled WGS sequence"/>
</dbReference>
<protein>
    <submittedName>
        <fullName evidence="2">Antibiotic biosynthesis monooxygenase</fullName>
    </submittedName>
</protein>
<feature type="domain" description="ABM" evidence="1">
    <location>
        <begin position="5"/>
        <end position="71"/>
    </location>
</feature>
<keyword evidence="2" id="KW-0560">Oxidoreductase</keyword>
<accession>A0ABR8GPD9</accession>
<dbReference type="GO" id="GO:0004497">
    <property type="term" value="F:monooxygenase activity"/>
    <property type="evidence" value="ECO:0007669"/>
    <property type="project" value="UniProtKB-KW"/>
</dbReference>
<keyword evidence="3" id="KW-1185">Reference proteome</keyword>
<dbReference type="InterPro" id="IPR011008">
    <property type="entry name" value="Dimeric_a/b-barrel"/>
</dbReference>
<evidence type="ECO:0000259" key="1">
    <source>
        <dbReference type="Pfam" id="PF03992"/>
    </source>
</evidence>
<gene>
    <name evidence="2" type="ORF">H6G81_08745</name>
</gene>
<dbReference type="Pfam" id="PF03992">
    <property type="entry name" value="ABM"/>
    <property type="match status" value="1"/>
</dbReference>
<evidence type="ECO:0000313" key="2">
    <source>
        <dbReference type="EMBL" id="MBD2604618.1"/>
    </source>
</evidence>
<organism evidence="2 3">
    <name type="scientific">Scytonema hofmannii FACHB-248</name>
    <dbReference type="NCBI Taxonomy" id="1842502"/>
    <lineage>
        <taxon>Bacteria</taxon>
        <taxon>Bacillati</taxon>
        <taxon>Cyanobacteriota</taxon>
        <taxon>Cyanophyceae</taxon>
        <taxon>Nostocales</taxon>
        <taxon>Scytonemataceae</taxon>
        <taxon>Scytonema</taxon>
    </lineage>
</organism>
<dbReference type="RefSeq" id="WP_029634859.1">
    <property type="nucleotide sequence ID" value="NZ_JACJTA010000013.1"/>
</dbReference>
<dbReference type="Gene3D" id="3.30.70.100">
    <property type="match status" value="1"/>
</dbReference>